<dbReference type="KEGG" id="lfc:LFE_1332"/>
<reference evidence="2" key="2">
    <citation type="submission" date="2012-03" db="EMBL/GenBank/DDBJ databases">
        <title>The complete genome sequence of the pioneer microbe on fresh volcanic deposit, Leptospirillum ferrooxidans strain C2-3.</title>
        <authorList>
            <person name="Fujimura R."/>
            <person name="Sato Y."/>
            <person name="Nishizawa T."/>
            <person name="Nanba K."/>
            <person name="Oshima K."/>
            <person name="Hattori M."/>
            <person name="Kamijo T."/>
            <person name="Ohta H."/>
        </authorList>
    </citation>
    <scope>NUCLEOTIDE SEQUENCE [LARGE SCALE GENOMIC DNA]</scope>
    <source>
        <strain evidence="2">C2-3</strain>
    </source>
</reference>
<dbReference type="Proteomes" id="UP000007382">
    <property type="component" value="Chromosome"/>
</dbReference>
<sequence length="88" mass="9710">MIVSTVNEPRFASMSPAQIVPILADEEQYLASESTLYRIEGSLPIVGVPRPRRTSVLRRLKPPLRIRSGHGISPISPRPSKAIFSICT</sequence>
<dbReference type="HOGENOM" id="CLU_2465248_0_0_0"/>
<accession>I0IP16</accession>
<gene>
    <name evidence="1" type="ordered locus">LFE_1332</name>
</gene>
<evidence type="ECO:0000313" key="1">
    <source>
        <dbReference type="EMBL" id="BAM07015.1"/>
    </source>
</evidence>
<name>I0IP16_LEPFC</name>
<dbReference type="AlphaFoldDB" id="I0IP16"/>
<dbReference type="EMBL" id="AP012342">
    <property type="protein sequence ID" value="BAM07015.1"/>
    <property type="molecule type" value="Genomic_DNA"/>
</dbReference>
<protein>
    <submittedName>
        <fullName evidence="1">Uncharacterized protein</fullName>
    </submittedName>
</protein>
<reference evidence="1 2" key="1">
    <citation type="journal article" date="2012" name="J. Bacteriol.">
        <title>Complete Genome Sequence of Leptospirillum ferrooxidans Strain C2-3, Isolated from a Fresh Volcanic Ash Deposit on the Island of Miyake, Japan.</title>
        <authorList>
            <person name="Fujimura R."/>
            <person name="Sato Y."/>
            <person name="Nishizawa T."/>
            <person name="Oshima K."/>
            <person name="Kim S.-W."/>
            <person name="Hattori M."/>
            <person name="Kamijo T."/>
            <person name="Ohta H."/>
        </authorList>
    </citation>
    <scope>NUCLEOTIDE SEQUENCE [LARGE SCALE GENOMIC DNA]</scope>
    <source>
        <strain evidence="1 2">C2-3</strain>
    </source>
</reference>
<keyword evidence="2" id="KW-1185">Reference proteome</keyword>
<evidence type="ECO:0000313" key="2">
    <source>
        <dbReference type="Proteomes" id="UP000007382"/>
    </source>
</evidence>
<organism evidence="1 2">
    <name type="scientific">Leptospirillum ferrooxidans (strain C2-3)</name>
    <dbReference type="NCBI Taxonomy" id="1162668"/>
    <lineage>
        <taxon>Bacteria</taxon>
        <taxon>Pseudomonadati</taxon>
        <taxon>Nitrospirota</taxon>
        <taxon>Nitrospiria</taxon>
        <taxon>Nitrospirales</taxon>
        <taxon>Nitrospiraceae</taxon>
        <taxon>Leptospirillum</taxon>
    </lineage>
</organism>
<proteinExistence type="predicted"/>
<dbReference type="STRING" id="1162668.LFE_1332"/>